<dbReference type="SUPFAM" id="SSF51621">
    <property type="entry name" value="Phosphoenolpyruvate/pyruvate domain"/>
    <property type="match status" value="1"/>
</dbReference>
<dbReference type="AlphaFoldDB" id="A0A5B2VU93"/>
<keyword evidence="11 15" id="KW-0460">Magnesium</keyword>
<feature type="binding site" evidence="14">
    <location>
        <position position="574"/>
    </location>
    <ligand>
        <name>substrate</name>
    </ligand>
</feature>
<dbReference type="GO" id="GO:0016301">
    <property type="term" value="F:kinase activity"/>
    <property type="evidence" value="ECO:0007669"/>
    <property type="project" value="UniProtKB-UniRule"/>
</dbReference>
<dbReference type="PROSITE" id="PS00370">
    <property type="entry name" value="PEP_ENZYMES_PHOS_SITE"/>
    <property type="match status" value="1"/>
</dbReference>
<dbReference type="Gene3D" id="1.10.189.10">
    <property type="entry name" value="Pyruvate Phosphate Dikinase, domain 2"/>
    <property type="match status" value="1"/>
</dbReference>
<evidence type="ECO:0000256" key="1">
    <source>
        <dbReference type="ARBA" id="ARBA00001946"/>
    </source>
</evidence>
<evidence type="ECO:0000256" key="14">
    <source>
        <dbReference type="PIRSR" id="PIRSR000853-2"/>
    </source>
</evidence>
<feature type="active site" description="Proton donor" evidence="13">
    <location>
        <position position="844"/>
    </location>
</feature>
<dbReference type="Pfam" id="PF00391">
    <property type="entry name" value="PEP-utilizers"/>
    <property type="match status" value="1"/>
</dbReference>
<dbReference type="Gene3D" id="3.30.1490.20">
    <property type="entry name" value="ATP-grasp fold, A domain"/>
    <property type="match status" value="1"/>
</dbReference>
<evidence type="ECO:0000259" key="17">
    <source>
        <dbReference type="Pfam" id="PF01326"/>
    </source>
</evidence>
<feature type="active site" description="Tele-phosphohistidine intermediate" evidence="13">
    <location>
        <position position="468"/>
    </location>
</feature>
<dbReference type="GO" id="GO:0046872">
    <property type="term" value="F:metal ion binding"/>
    <property type="evidence" value="ECO:0007669"/>
    <property type="project" value="UniProtKB-UniRule"/>
</dbReference>
<evidence type="ECO:0000256" key="5">
    <source>
        <dbReference type="ARBA" id="ARBA00020138"/>
    </source>
</evidence>
<comment type="function">
    <text evidence="2">Catalyzes the reversible phosphorylation of pyruvate and phosphate.</text>
</comment>
<evidence type="ECO:0000256" key="15">
    <source>
        <dbReference type="PIRSR" id="PIRSR000853-3"/>
    </source>
</evidence>
<feature type="domain" description="PEP-utilising enzyme C-terminal" evidence="18">
    <location>
        <begin position="531"/>
        <end position="882"/>
    </location>
</feature>
<comment type="cofactor">
    <cofactor evidence="1 12 15">
        <name>Mg(2+)</name>
        <dbReference type="ChEBI" id="CHEBI:18420"/>
    </cofactor>
</comment>
<keyword evidence="10" id="KW-0067">ATP-binding</keyword>
<dbReference type="Gene3D" id="3.30.470.20">
    <property type="entry name" value="ATP-grasp fold, B domain"/>
    <property type="match status" value="1"/>
</dbReference>
<dbReference type="PANTHER" id="PTHR22931:SF9">
    <property type="entry name" value="PYRUVATE, PHOSPHATE DIKINASE 1, CHLOROPLASTIC"/>
    <property type="match status" value="1"/>
</dbReference>
<sequence>MTKWVYTFGDGQAEGEAGMRNLLGGKGANLAEMSNLGLPVPPGFTITTEVCTYYYDHGQSYPPELEGQVRAALDTVGRLTGRAFGDPANPLLVSVRSGARASMPGMMDTVLNLGLNDGTVEALARAAGDERFAYDSYRRFITMYSNVVLEIDHHHFEEVLDGYKDRKGYTLDTDLTAADWKTLIGQYKGIVERHLGRPFPQDPQEQLWGAIGAVFGSWMNNRAIKYRELHAIPASWGTAVNVQAMVFGNMGETSATGVAFTRNPSTGESELYGEFLINAQGEDVVAGIRTPQDITERARIAAGSTKPSMEAEMPEAYGELVRIYGILERHYRDMQDMEFTIEAGKLWMLQTRSGKRTAKAALRIAVELASEGLISEAEAVGRVDPASLDQLLHPTIDPKADRTILATGLPASPGAAAGEVVFNSEDAEAARKAGRKCILVRIETSPEDIHGMHAAEGILTTRGGMTSHAAVVARGMGKPCVSGAGTIRIDYANQTMTVGGRTVAKGEILTIDGSMGQVLLGQVKMQEPELSGEFATLMGWADKARRMKIRANAETPLDARTARTFGAEGIGLCRTEHMFFEGDRIVAVREMILAEDEAGRRTALAKLLPYQRADFVELFTIMSGLPVTIRLLDPPLHEFLPHTEEEIAEVAGAMGTSAEKLKRRAQELHEFNPMLGFRGCRLAILYPEIAEMQARAIFEAAAEAAKATGAPVTPEVMVPLVMTKAELDLVKARIDAMAQAVMTETGTQIEYQVGTMIELPRAALRAGDIAESAEFFSFGTNDLTQTTLGISRDDAASFLGPYVQKGIIEADPFVTLDQEGVGELVSLAAERGRRTRNGIKLGICGEHGGDPASIRFCQSLGLDYVSCSPYRVPIARLAAAQAAIGGKVASQA</sequence>
<dbReference type="GO" id="GO:0050242">
    <property type="term" value="F:pyruvate, phosphate dikinase activity"/>
    <property type="evidence" value="ECO:0007669"/>
    <property type="project" value="UniProtKB-UniRule"/>
</dbReference>
<dbReference type="NCBIfam" id="NF004531">
    <property type="entry name" value="PRK05878.1"/>
    <property type="match status" value="1"/>
</dbReference>
<feature type="binding site" evidence="14">
    <location>
        <position position="630"/>
    </location>
    <ligand>
        <name>substrate</name>
    </ligand>
</feature>
<dbReference type="PIRSF" id="PIRSF000853">
    <property type="entry name" value="PPDK"/>
    <property type="match status" value="1"/>
</dbReference>
<dbReference type="Gene3D" id="1.20.80.30">
    <property type="match status" value="1"/>
</dbReference>
<dbReference type="Pfam" id="PF02896">
    <property type="entry name" value="PEP-utilizers_C"/>
    <property type="match status" value="1"/>
</dbReference>
<dbReference type="InterPro" id="IPR023151">
    <property type="entry name" value="PEP_util_CS"/>
</dbReference>
<dbReference type="PROSITE" id="PS00742">
    <property type="entry name" value="PEP_ENZYMES_2"/>
    <property type="match status" value="1"/>
</dbReference>
<comment type="similarity">
    <text evidence="3 12">Belongs to the PEP-utilizing enzyme family.</text>
</comment>
<evidence type="ECO:0000256" key="8">
    <source>
        <dbReference type="ARBA" id="ARBA00022741"/>
    </source>
</evidence>
<feature type="binding site" evidence="15">
    <location>
        <position position="782"/>
    </location>
    <ligand>
        <name>Mg(2+)</name>
        <dbReference type="ChEBI" id="CHEBI:18420"/>
    </ligand>
</feature>
<evidence type="ECO:0000256" key="4">
    <source>
        <dbReference type="ARBA" id="ARBA00011994"/>
    </source>
</evidence>
<evidence type="ECO:0000256" key="3">
    <source>
        <dbReference type="ARBA" id="ARBA00007837"/>
    </source>
</evidence>
<dbReference type="InterPro" id="IPR002192">
    <property type="entry name" value="PPDK_AMP/ATP-bd"/>
</dbReference>
<dbReference type="PANTHER" id="PTHR22931">
    <property type="entry name" value="PHOSPHOENOLPYRUVATE DIKINASE-RELATED"/>
    <property type="match status" value="1"/>
</dbReference>
<evidence type="ECO:0000259" key="18">
    <source>
        <dbReference type="Pfam" id="PF02896"/>
    </source>
</evidence>
<dbReference type="Pfam" id="PF01326">
    <property type="entry name" value="PPDK_N"/>
    <property type="match status" value="3"/>
</dbReference>
<feature type="binding site" evidence="15">
    <location>
        <position position="758"/>
    </location>
    <ligand>
        <name>Mg(2+)</name>
        <dbReference type="ChEBI" id="CHEBI:18420"/>
    </ligand>
</feature>
<dbReference type="SUPFAM" id="SSF52009">
    <property type="entry name" value="Phosphohistidine domain"/>
    <property type="match status" value="1"/>
</dbReference>
<evidence type="ECO:0000313" key="20">
    <source>
        <dbReference type="Proteomes" id="UP000323142"/>
    </source>
</evidence>
<dbReference type="InterPro" id="IPR010121">
    <property type="entry name" value="Pyruvate_phosphate_dikinase"/>
</dbReference>
<feature type="domain" description="Pyruvate phosphate dikinase AMP/ATP-binding" evidence="17">
    <location>
        <begin position="21"/>
        <end position="58"/>
    </location>
</feature>
<dbReference type="NCBIfam" id="TIGR01828">
    <property type="entry name" value="pyru_phos_dikin"/>
    <property type="match status" value="1"/>
</dbReference>
<keyword evidence="6 19" id="KW-0808">Transferase</keyword>
<evidence type="ECO:0000256" key="10">
    <source>
        <dbReference type="ARBA" id="ARBA00022840"/>
    </source>
</evidence>
<dbReference type="OrthoDB" id="9765468at2"/>
<dbReference type="EC" id="2.7.9.1" evidence="4 12"/>
<feature type="binding site" evidence="14">
    <location>
        <position position="780"/>
    </location>
    <ligand>
        <name>substrate</name>
    </ligand>
</feature>
<name>A0A5B2VU93_9HYPH</name>
<feature type="binding site" evidence="14">
    <location>
        <position position="758"/>
    </location>
    <ligand>
        <name>substrate</name>
    </ligand>
</feature>
<evidence type="ECO:0000256" key="9">
    <source>
        <dbReference type="ARBA" id="ARBA00022777"/>
    </source>
</evidence>
<organism evidence="19 20">
    <name type="scientific">Salinarimonas soli</name>
    <dbReference type="NCBI Taxonomy" id="1638099"/>
    <lineage>
        <taxon>Bacteria</taxon>
        <taxon>Pseudomonadati</taxon>
        <taxon>Pseudomonadota</taxon>
        <taxon>Alphaproteobacteria</taxon>
        <taxon>Hyphomicrobiales</taxon>
        <taxon>Salinarimonadaceae</taxon>
        <taxon>Salinarimonas</taxon>
    </lineage>
</organism>
<reference evidence="19 20" key="1">
    <citation type="submission" date="2019-09" db="EMBL/GenBank/DDBJ databases">
        <title>Salinarimonas rosea gen. nov., sp. nov., a new member of the a-2 subgroup of the Proteobacteria.</title>
        <authorList>
            <person name="Liu J."/>
        </authorList>
    </citation>
    <scope>NUCLEOTIDE SEQUENCE [LARGE SCALE GENOMIC DNA]</scope>
    <source>
        <strain evidence="19 20">BN140002</strain>
    </source>
</reference>
<feature type="binding site" evidence="14">
    <location>
        <position position="779"/>
    </location>
    <ligand>
        <name>substrate</name>
    </ligand>
</feature>
<evidence type="ECO:0000256" key="13">
    <source>
        <dbReference type="PIRSR" id="PIRSR000853-1"/>
    </source>
</evidence>
<feature type="domain" description="PEP-utilising enzyme mobile" evidence="16">
    <location>
        <begin position="436"/>
        <end position="516"/>
    </location>
</feature>
<dbReference type="EMBL" id="VUOA01000006">
    <property type="protein sequence ID" value="KAA2242178.1"/>
    <property type="molecule type" value="Genomic_DNA"/>
</dbReference>
<evidence type="ECO:0000256" key="11">
    <source>
        <dbReference type="ARBA" id="ARBA00022842"/>
    </source>
</evidence>
<accession>A0A5B2VU93</accession>
<gene>
    <name evidence="19" type="ORF">F0L46_02495</name>
</gene>
<keyword evidence="9 19" id="KW-0418">Kinase</keyword>
<evidence type="ECO:0000313" key="19">
    <source>
        <dbReference type="EMBL" id="KAA2242178.1"/>
    </source>
</evidence>
<comment type="catalytic activity">
    <reaction evidence="12">
        <text>pyruvate + phosphate + ATP = phosphoenolpyruvate + AMP + diphosphate + H(+)</text>
        <dbReference type="Rhea" id="RHEA:10756"/>
        <dbReference type="ChEBI" id="CHEBI:15361"/>
        <dbReference type="ChEBI" id="CHEBI:15378"/>
        <dbReference type="ChEBI" id="CHEBI:30616"/>
        <dbReference type="ChEBI" id="CHEBI:33019"/>
        <dbReference type="ChEBI" id="CHEBI:43474"/>
        <dbReference type="ChEBI" id="CHEBI:58702"/>
        <dbReference type="ChEBI" id="CHEBI:456215"/>
        <dbReference type="EC" id="2.7.9.1"/>
    </reaction>
</comment>
<comment type="caution">
    <text evidence="19">The sequence shown here is derived from an EMBL/GenBank/DDBJ whole genome shotgun (WGS) entry which is preliminary data.</text>
</comment>
<feature type="binding site" evidence="14">
    <location>
        <position position="782"/>
    </location>
    <ligand>
        <name>substrate</name>
    </ligand>
</feature>
<dbReference type="InterPro" id="IPR018274">
    <property type="entry name" value="PEP_util_AS"/>
</dbReference>
<dbReference type="SUPFAM" id="SSF56059">
    <property type="entry name" value="Glutathione synthetase ATP-binding domain-like"/>
    <property type="match status" value="1"/>
</dbReference>
<feature type="domain" description="Pyruvate phosphate dikinase AMP/ATP-binding" evidence="17">
    <location>
        <begin position="60"/>
        <end position="295"/>
    </location>
</feature>
<dbReference type="GO" id="GO:0005524">
    <property type="term" value="F:ATP binding"/>
    <property type="evidence" value="ECO:0007669"/>
    <property type="project" value="UniProtKB-UniRule"/>
</dbReference>
<feature type="domain" description="Pyruvate phosphate dikinase AMP/ATP-binding" evidence="17">
    <location>
        <begin position="318"/>
        <end position="365"/>
    </location>
</feature>
<dbReference type="InterPro" id="IPR036637">
    <property type="entry name" value="Phosphohistidine_dom_sf"/>
</dbReference>
<keyword evidence="19" id="KW-0670">Pyruvate</keyword>
<protein>
    <recommendedName>
        <fullName evidence="5 12">Pyruvate, phosphate dikinase</fullName>
        <ecNumber evidence="4 12">2.7.9.1</ecNumber>
    </recommendedName>
</protein>
<evidence type="ECO:0000256" key="6">
    <source>
        <dbReference type="ARBA" id="ARBA00022679"/>
    </source>
</evidence>
<dbReference type="InterPro" id="IPR013815">
    <property type="entry name" value="ATP_grasp_subdomain_1"/>
</dbReference>
<dbReference type="InterPro" id="IPR000121">
    <property type="entry name" value="PEP_util_C"/>
</dbReference>
<evidence type="ECO:0000256" key="7">
    <source>
        <dbReference type="ARBA" id="ARBA00022723"/>
    </source>
</evidence>
<keyword evidence="7 15" id="KW-0479">Metal-binding</keyword>
<evidence type="ECO:0000256" key="2">
    <source>
        <dbReference type="ARBA" id="ARBA00003144"/>
    </source>
</evidence>
<evidence type="ECO:0000259" key="16">
    <source>
        <dbReference type="Pfam" id="PF00391"/>
    </source>
</evidence>
<dbReference type="InterPro" id="IPR040442">
    <property type="entry name" value="Pyrv_kinase-like_dom_sf"/>
</dbReference>
<keyword evidence="20" id="KW-1185">Reference proteome</keyword>
<proteinExistence type="inferred from homology"/>
<dbReference type="Proteomes" id="UP000323142">
    <property type="component" value="Unassembled WGS sequence"/>
</dbReference>
<evidence type="ECO:0000256" key="12">
    <source>
        <dbReference type="PIRNR" id="PIRNR000853"/>
    </source>
</evidence>
<dbReference type="InterPro" id="IPR008279">
    <property type="entry name" value="PEP-util_enz_mobile_dom"/>
</dbReference>
<dbReference type="InterPro" id="IPR015813">
    <property type="entry name" value="Pyrv/PenolPyrv_kinase-like_dom"/>
</dbReference>
<reference evidence="19 20" key="2">
    <citation type="submission" date="2019-09" db="EMBL/GenBank/DDBJ databases">
        <authorList>
            <person name="Jin C."/>
        </authorList>
    </citation>
    <scope>NUCLEOTIDE SEQUENCE [LARGE SCALE GENOMIC DNA]</scope>
    <source>
        <strain evidence="19 20">BN140002</strain>
    </source>
</reference>
<feature type="binding site" evidence="14">
    <location>
        <position position="781"/>
    </location>
    <ligand>
        <name>substrate</name>
    </ligand>
</feature>
<dbReference type="Gene3D" id="3.20.20.60">
    <property type="entry name" value="Phosphoenolpyruvate-binding domains"/>
    <property type="match status" value="1"/>
</dbReference>
<keyword evidence="8" id="KW-0547">Nucleotide-binding</keyword>
<dbReference type="Gene3D" id="3.50.30.10">
    <property type="entry name" value="Phosphohistidine domain"/>
    <property type="match status" value="1"/>
</dbReference>
<dbReference type="RefSeq" id="WP_149815449.1">
    <property type="nucleotide sequence ID" value="NZ_VUOA01000006.1"/>
</dbReference>